<protein>
    <submittedName>
        <fullName evidence="1">Uncharacterized protein</fullName>
    </submittedName>
</protein>
<gene>
    <name evidence="1" type="ORF">I5M19_16375</name>
</gene>
<reference evidence="1" key="1">
    <citation type="submission" date="2020-12" db="EMBL/GenBank/DDBJ databases">
        <title>Bacterial novel species Mucilaginibacter sp. SD-g isolated from soil.</title>
        <authorList>
            <person name="Jung H.-Y."/>
        </authorList>
    </citation>
    <scope>NUCLEOTIDE SEQUENCE</scope>
    <source>
        <strain evidence="1">SD-g</strain>
    </source>
</reference>
<proteinExistence type="predicted"/>
<dbReference type="EMBL" id="JAEHFW010000003">
    <property type="protein sequence ID" value="MBK0380902.1"/>
    <property type="molecule type" value="Genomic_DNA"/>
</dbReference>
<evidence type="ECO:0000313" key="2">
    <source>
        <dbReference type="Proteomes" id="UP000613193"/>
    </source>
</evidence>
<dbReference type="AlphaFoldDB" id="A0A934UPE8"/>
<keyword evidence="2" id="KW-1185">Reference proteome</keyword>
<comment type="caution">
    <text evidence="1">The sequence shown here is derived from an EMBL/GenBank/DDBJ whole genome shotgun (WGS) entry which is preliminary data.</text>
</comment>
<accession>A0A934UPE8</accession>
<organism evidence="1 2">
    <name type="scientific">Mucilaginibacter segetis</name>
    <dbReference type="NCBI Taxonomy" id="2793071"/>
    <lineage>
        <taxon>Bacteria</taxon>
        <taxon>Pseudomonadati</taxon>
        <taxon>Bacteroidota</taxon>
        <taxon>Sphingobacteriia</taxon>
        <taxon>Sphingobacteriales</taxon>
        <taxon>Sphingobacteriaceae</taxon>
        <taxon>Mucilaginibacter</taxon>
    </lineage>
</organism>
<evidence type="ECO:0000313" key="1">
    <source>
        <dbReference type="EMBL" id="MBK0380902.1"/>
    </source>
</evidence>
<dbReference type="RefSeq" id="WP_200067434.1">
    <property type="nucleotide sequence ID" value="NZ_JAEHFW010000003.1"/>
</dbReference>
<name>A0A934UPE8_9SPHI</name>
<dbReference type="Proteomes" id="UP000613193">
    <property type="component" value="Unassembled WGS sequence"/>
</dbReference>
<sequence>MNAFAQSSAQKHKEDALSNSYFSSTELKPEFLKYNFSEIFTHTKNSDVYGFIGDNYQRIRVKFISVEKNPVHADTYSIYGKSMVKNNIDEFYGVIKITNIRAVKNISYGVDNEYKSKGIKGEYTIIGDYLLKENSQQTHSGVLKGCFISYFYIDNKNALRYDDINFNADGYSNNEFVGEWISYNGKLIKKCNWGDFRIPDSGDLDIGAAEFSPATKYLTNGWQTLRDIENPASKRIENIKWWE</sequence>